<comment type="caution">
    <text evidence="1">The sequence shown here is derived from an EMBL/GenBank/DDBJ whole genome shotgun (WGS) entry which is preliminary data.</text>
</comment>
<dbReference type="AlphaFoldDB" id="A0A8X6NHY3"/>
<gene>
    <name evidence="1" type="ORF">NPIL_35821</name>
</gene>
<dbReference type="Proteomes" id="UP000887013">
    <property type="component" value="Unassembled WGS sequence"/>
</dbReference>
<keyword evidence="2" id="KW-1185">Reference proteome</keyword>
<name>A0A8X6NHY3_NEPPI</name>
<accession>A0A8X6NHY3</accession>
<reference evidence="1" key="1">
    <citation type="submission" date="2020-08" db="EMBL/GenBank/DDBJ databases">
        <title>Multicomponent nature underlies the extraordinary mechanical properties of spider dragline silk.</title>
        <authorList>
            <person name="Kono N."/>
            <person name="Nakamura H."/>
            <person name="Mori M."/>
            <person name="Yoshida Y."/>
            <person name="Ohtoshi R."/>
            <person name="Malay A.D."/>
            <person name="Moran D.A.P."/>
            <person name="Tomita M."/>
            <person name="Numata K."/>
            <person name="Arakawa K."/>
        </authorList>
    </citation>
    <scope>NUCLEOTIDE SEQUENCE</scope>
</reference>
<organism evidence="1 2">
    <name type="scientific">Nephila pilipes</name>
    <name type="common">Giant wood spider</name>
    <name type="synonym">Nephila maculata</name>
    <dbReference type="NCBI Taxonomy" id="299642"/>
    <lineage>
        <taxon>Eukaryota</taxon>
        <taxon>Metazoa</taxon>
        <taxon>Ecdysozoa</taxon>
        <taxon>Arthropoda</taxon>
        <taxon>Chelicerata</taxon>
        <taxon>Arachnida</taxon>
        <taxon>Araneae</taxon>
        <taxon>Araneomorphae</taxon>
        <taxon>Entelegynae</taxon>
        <taxon>Araneoidea</taxon>
        <taxon>Nephilidae</taxon>
        <taxon>Nephila</taxon>
    </lineage>
</organism>
<protein>
    <submittedName>
        <fullName evidence="1">Uncharacterized protein</fullName>
    </submittedName>
</protein>
<evidence type="ECO:0000313" key="2">
    <source>
        <dbReference type="Proteomes" id="UP000887013"/>
    </source>
</evidence>
<proteinExistence type="predicted"/>
<sequence length="128" mass="15009">MHPPCKRGPFVTLGPREPAARQKCATQVYAMATFYLGFTDEAKSRIISSSENSSHCRKANLSIRRKENKFDNKIKILKWFRFETKSYNRSAYGKQRQQFFGSQALGQSFNCNYKCMWREHDSHFLAIR</sequence>
<evidence type="ECO:0000313" key="1">
    <source>
        <dbReference type="EMBL" id="GFT14088.1"/>
    </source>
</evidence>
<dbReference type="EMBL" id="BMAW01104401">
    <property type="protein sequence ID" value="GFT14088.1"/>
    <property type="molecule type" value="Genomic_DNA"/>
</dbReference>